<comment type="caution">
    <text evidence="1">The sequence shown here is derived from an EMBL/GenBank/DDBJ whole genome shotgun (WGS) entry which is preliminary data.</text>
</comment>
<accession>A0A1F5YMJ1</accession>
<reference evidence="1 2" key="1">
    <citation type="journal article" date="2016" name="Nat. Commun.">
        <title>Thousands of microbial genomes shed light on interconnected biogeochemical processes in an aquifer system.</title>
        <authorList>
            <person name="Anantharaman K."/>
            <person name="Brown C.T."/>
            <person name="Hug L.A."/>
            <person name="Sharon I."/>
            <person name="Castelle C.J."/>
            <person name="Probst A.J."/>
            <person name="Thomas B.C."/>
            <person name="Singh A."/>
            <person name="Wilkins M.J."/>
            <person name="Karaoz U."/>
            <person name="Brodie E.L."/>
            <person name="Williams K.H."/>
            <person name="Hubbard S.S."/>
            <person name="Banfield J.F."/>
        </authorList>
    </citation>
    <scope>NUCLEOTIDE SEQUENCE [LARGE SCALE GENOMIC DNA]</scope>
</reference>
<name>A0A1F5YMJ1_9BACT</name>
<evidence type="ECO:0000313" key="1">
    <source>
        <dbReference type="EMBL" id="OGG01401.1"/>
    </source>
</evidence>
<protein>
    <submittedName>
        <fullName evidence="1">Uncharacterized protein</fullName>
    </submittedName>
</protein>
<gene>
    <name evidence="1" type="ORF">A2Z33_02580</name>
</gene>
<dbReference type="Proteomes" id="UP000178448">
    <property type="component" value="Unassembled WGS sequence"/>
</dbReference>
<dbReference type="EMBL" id="MFJD01000016">
    <property type="protein sequence ID" value="OGG01401.1"/>
    <property type="molecule type" value="Genomic_DNA"/>
</dbReference>
<dbReference type="AlphaFoldDB" id="A0A1F5YMJ1"/>
<organism evidence="1 2">
    <name type="scientific">Candidatus Gottesmanbacteria bacterium RBG_16_52_11</name>
    <dbReference type="NCBI Taxonomy" id="1798374"/>
    <lineage>
        <taxon>Bacteria</taxon>
        <taxon>Candidatus Gottesmaniibacteriota</taxon>
    </lineage>
</organism>
<sequence>MSLLPERLLTKLETLVSRLPLPLNHSAPDVSSEQSAEHASISRRARNIGKTVRQKGFQEYGRQVWAEGYVRLLDGRIAQLQHGMDELPQREVLVVYIRSAPDSRNGISIRYDFETDEINTFRIRKADGSPEISYWIYDRPEYETRFPADLTLEDIEGRVDKILQSVENFTGEIMRIESEVTAENSTANPLFYEPA</sequence>
<proteinExistence type="predicted"/>
<evidence type="ECO:0000313" key="2">
    <source>
        <dbReference type="Proteomes" id="UP000178448"/>
    </source>
</evidence>